<evidence type="ECO:0008006" key="6">
    <source>
        <dbReference type="Google" id="ProtNLM"/>
    </source>
</evidence>
<dbReference type="EMBL" id="DF975374">
    <property type="protein sequence ID" value="GAU51683.1"/>
    <property type="molecule type" value="Genomic_DNA"/>
</dbReference>
<feature type="domain" description="Reverse transcriptase zinc-binding" evidence="3">
    <location>
        <begin position="350"/>
        <end position="398"/>
    </location>
</feature>
<feature type="domain" description="Reverse transcriptase" evidence="1">
    <location>
        <begin position="129"/>
        <end position="240"/>
    </location>
</feature>
<dbReference type="OrthoDB" id="515277at2759"/>
<name>A0A2Z6P9J1_TRISU</name>
<dbReference type="InterPro" id="IPR037045">
    <property type="entry name" value="S8pro/Inhibitor_I9_sf"/>
</dbReference>
<dbReference type="Pfam" id="PF05922">
    <property type="entry name" value="Inhibitor_I9"/>
    <property type="match status" value="1"/>
</dbReference>
<evidence type="ECO:0000259" key="2">
    <source>
        <dbReference type="Pfam" id="PF05922"/>
    </source>
</evidence>
<protein>
    <recommendedName>
        <fullName evidence="6">Reverse transcriptase domain-containing protein</fullName>
    </recommendedName>
</protein>
<accession>A0A2Z6P9J1</accession>
<gene>
    <name evidence="4" type="ORF">TSUD_414970</name>
</gene>
<keyword evidence="5" id="KW-1185">Reference proteome</keyword>
<evidence type="ECO:0000259" key="3">
    <source>
        <dbReference type="Pfam" id="PF13966"/>
    </source>
</evidence>
<dbReference type="PANTHER" id="PTHR46890:SF48">
    <property type="entry name" value="RNA-DIRECTED DNA POLYMERASE"/>
    <property type="match status" value="1"/>
</dbReference>
<sequence>MMTQRSDKGADGFVPHQKMPPAIKSILIFLGKQESQFFTPTQDTNGFAASLEEEVAPEIAKHPKVLSVFENNGRKLHTTRSRGFIGLEDNYGVISSNSIWNKARLWGDFILDLILADAPEQESIGIHERKIVVDGVLIANELIDDAKRRSRNVILFKADFEKAYDSINWQYLQYMMEKMCFCDKWRRWIDECLRSATVSVLVNRSPTKEFKVERGLRQGDPFFPFLFLVVAEGLGMMMNKVVEKQENLKVINSEIITLKCPIYNLLKTLCRWGLVQLKSKLPQEQPEKTTYMGSGYSADEGEIVIVQKTTFMNGRAPSGIIYKLESLFMQFLWGGSEKSSRINWVKWSKYSAYKVLNGVKGEGEEFQSMKVWNKAIPSKVSVFAWQVMQNRVSTKDNLGLCRQGRASFRTLWSFGLQASGAFERQEMKGFSKIKKWISNRSWNWQRNKASKFIYDWSQWWLNPLACLGAEDNSH</sequence>
<dbReference type="InterPro" id="IPR043502">
    <property type="entry name" value="DNA/RNA_pol_sf"/>
</dbReference>
<dbReference type="PANTHER" id="PTHR46890">
    <property type="entry name" value="NON-LTR RETROLELEMENT REVERSE TRANSCRIPTASE-LIKE PROTEIN-RELATED"/>
    <property type="match status" value="1"/>
</dbReference>
<feature type="domain" description="Inhibitor I9" evidence="2">
    <location>
        <begin position="44"/>
        <end position="77"/>
    </location>
</feature>
<proteinExistence type="predicted"/>
<evidence type="ECO:0000259" key="1">
    <source>
        <dbReference type="Pfam" id="PF00078"/>
    </source>
</evidence>
<dbReference type="Pfam" id="PF13966">
    <property type="entry name" value="zf-RVT"/>
    <property type="match status" value="1"/>
</dbReference>
<dbReference type="SUPFAM" id="SSF56672">
    <property type="entry name" value="DNA/RNA polymerases"/>
    <property type="match status" value="1"/>
</dbReference>
<dbReference type="InterPro" id="IPR026960">
    <property type="entry name" value="RVT-Znf"/>
</dbReference>
<dbReference type="Pfam" id="PF00078">
    <property type="entry name" value="RVT_1"/>
    <property type="match status" value="1"/>
</dbReference>
<dbReference type="Proteomes" id="UP000242715">
    <property type="component" value="Unassembled WGS sequence"/>
</dbReference>
<evidence type="ECO:0000313" key="4">
    <source>
        <dbReference type="EMBL" id="GAU51683.1"/>
    </source>
</evidence>
<dbReference type="Gene3D" id="3.30.70.80">
    <property type="entry name" value="Peptidase S8 propeptide/proteinase inhibitor I9"/>
    <property type="match status" value="1"/>
</dbReference>
<reference evidence="5" key="1">
    <citation type="journal article" date="2017" name="Front. Plant Sci.">
        <title>Climate Clever Clovers: New Paradigm to Reduce the Environmental Footprint of Ruminants by Breeding Low Methanogenic Forages Utilizing Haplotype Variation.</title>
        <authorList>
            <person name="Kaur P."/>
            <person name="Appels R."/>
            <person name="Bayer P.E."/>
            <person name="Keeble-Gagnere G."/>
            <person name="Wang J."/>
            <person name="Hirakawa H."/>
            <person name="Shirasawa K."/>
            <person name="Vercoe P."/>
            <person name="Stefanova K."/>
            <person name="Durmic Z."/>
            <person name="Nichols P."/>
            <person name="Revell C."/>
            <person name="Isobe S.N."/>
            <person name="Edwards D."/>
            <person name="Erskine W."/>
        </authorList>
    </citation>
    <scope>NUCLEOTIDE SEQUENCE [LARGE SCALE GENOMIC DNA]</scope>
    <source>
        <strain evidence="5">cv. Daliak</strain>
    </source>
</reference>
<dbReference type="InterPro" id="IPR010259">
    <property type="entry name" value="S8pro/Inhibitor_I9"/>
</dbReference>
<dbReference type="InterPro" id="IPR052343">
    <property type="entry name" value="Retrotransposon-Effector_Assoc"/>
</dbReference>
<dbReference type="InterPro" id="IPR000477">
    <property type="entry name" value="RT_dom"/>
</dbReference>
<organism evidence="4 5">
    <name type="scientific">Trifolium subterraneum</name>
    <name type="common">Subterranean clover</name>
    <dbReference type="NCBI Taxonomy" id="3900"/>
    <lineage>
        <taxon>Eukaryota</taxon>
        <taxon>Viridiplantae</taxon>
        <taxon>Streptophyta</taxon>
        <taxon>Embryophyta</taxon>
        <taxon>Tracheophyta</taxon>
        <taxon>Spermatophyta</taxon>
        <taxon>Magnoliopsida</taxon>
        <taxon>eudicotyledons</taxon>
        <taxon>Gunneridae</taxon>
        <taxon>Pentapetalae</taxon>
        <taxon>rosids</taxon>
        <taxon>fabids</taxon>
        <taxon>Fabales</taxon>
        <taxon>Fabaceae</taxon>
        <taxon>Papilionoideae</taxon>
        <taxon>50 kb inversion clade</taxon>
        <taxon>NPAAA clade</taxon>
        <taxon>Hologalegina</taxon>
        <taxon>IRL clade</taxon>
        <taxon>Trifolieae</taxon>
        <taxon>Trifolium</taxon>
    </lineage>
</organism>
<evidence type="ECO:0000313" key="5">
    <source>
        <dbReference type="Proteomes" id="UP000242715"/>
    </source>
</evidence>
<dbReference type="AlphaFoldDB" id="A0A2Z6P9J1"/>